<accession>A0ACC1R1S6</accession>
<name>A0ACC1R1S6_9HYPO</name>
<sequence>MEKCSGFTPARPNNRPQPVAASNRLLKSIVAVLAVIVLFFVDPFEGVFSKLREIGHVSCVKPIYGTFPEPGEPFHFLPCTNKTRPPSIDDPSPETSWAKLYDPNPDNWSWGKPAEHFDDILATDIYAGRGIYLCGYLDVPMDYTNKSDSRISRLAVTKFQASGMRRLDGQPRQSTGHKSVRTLVVEPGGPGGSGQSMVWGDGQGISERYSNSTFDVLGWDPRGVNATYPAMSCFTSDAHRDRWRLLTNKNRRVVGQGNTIQQLQVADAMNDAMFKYCFHKYGDLPRFMTTAFVARDLERIREALGEDELTGFMVSYGTGIAQIYASMFPDSVGRIILDGNEFWPDYKNPLSFATNSFDNVTDAWRDGFLAGCVDSGPDGCPLARPKKSGEVLTLDSLEARMNALLSSLVDRPLSTYSETSGPALITYQFVVDSIYESTYNPRTWRALAELLNDLETGNTTKPLDRMNQQWWRTDPGAPFTKLDPAGNDELVTMVGCPEGYDQPRPDSLEEWDLVWQNATEASWISGDMRFSLVFPCRQFYKYWPTPAEVYRGGLNKTLKNPLLLISETYDPATPLRNGLRLREALGHDNARLVVHHGFGHGSRGDPSNCTDGIGRRYILEGILPSEDETHCTPHNKHFSASYSTDINDATLFWKMTIPMY</sequence>
<proteinExistence type="predicted"/>
<dbReference type="Proteomes" id="UP001148737">
    <property type="component" value="Unassembled WGS sequence"/>
</dbReference>
<keyword evidence="2" id="KW-1185">Reference proteome</keyword>
<evidence type="ECO:0000313" key="1">
    <source>
        <dbReference type="EMBL" id="KAJ3497106.1"/>
    </source>
</evidence>
<evidence type="ECO:0000313" key="2">
    <source>
        <dbReference type="Proteomes" id="UP001148737"/>
    </source>
</evidence>
<organism evidence="1 2">
    <name type="scientific">Lecanicillium saksenae</name>
    <dbReference type="NCBI Taxonomy" id="468837"/>
    <lineage>
        <taxon>Eukaryota</taxon>
        <taxon>Fungi</taxon>
        <taxon>Dikarya</taxon>
        <taxon>Ascomycota</taxon>
        <taxon>Pezizomycotina</taxon>
        <taxon>Sordariomycetes</taxon>
        <taxon>Hypocreomycetidae</taxon>
        <taxon>Hypocreales</taxon>
        <taxon>Cordycipitaceae</taxon>
        <taxon>Lecanicillium</taxon>
    </lineage>
</organism>
<reference evidence="1" key="1">
    <citation type="submission" date="2022-07" db="EMBL/GenBank/DDBJ databases">
        <title>Genome Sequence of Lecanicillium saksenae.</title>
        <authorList>
            <person name="Buettner E."/>
        </authorList>
    </citation>
    <scope>NUCLEOTIDE SEQUENCE</scope>
    <source>
        <strain evidence="1">VT-O1</strain>
    </source>
</reference>
<comment type="caution">
    <text evidence="1">The sequence shown here is derived from an EMBL/GenBank/DDBJ whole genome shotgun (WGS) entry which is preliminary data.</text>
</comment>
<protein>
    <submittedName>
        <fullName evidence="1">Uncharacterized protein</fullName>
    </submittedName>
</protein>
<dbReference type="EMBL" id="JANAKD010000137">
    <property type="protein sequence ID" value="KAJ3497106.1"/>
    <property type="molecule type" value="Genomic_DNA"/>
</dbReference>
<gene>
    <name evidence="1" type="ORF">NLG97_g2149</name>
</gene>